<dbReference type="AlphaFoldDB" id="F6D192"/>
<feature type="signal peptide" evidence="1">
    <location>
        <begin position="1"/>
        <end position="20"/>
    </location>
</feature>
<organism evidence="2 3">
    <name type="scientific">Marinomonas posidonica (strain CECT 7376 / NCIMB 14433 / IVIA-Po-181)</name>
    <dbReference type="NCBI Taxonomy" id="491952"/>
    <lineage>
        <taxon>Bacteria</taxon>
        <taxon>Pseudomonadati</taxon>
        <taxon>Pseudomonadota</taxon>
        <taxon>Gammaproteobacteria</taxon>
        <taxon>Oceanospirillales</taxon>
        <taxon>Oceanospirillaceae</taxon>
        <taxon>Marinomonas</taxon>
    </lineage>
</organism>
<feature type="chain" id="PRO_5003338753" description="DUF4892 domain-containing protein" evidence="1">
    <location>
        <begin position="21"/>
        <end position="264"/>
    </location>
</feature>
<dbReference type="KEGG" id="mpc:Mar181_1861"/>
<evidence type="ECO:0000256" key="1">
    <source>
        <dbReference type="SAM" id="SignalP"/>
    </source>
</evidence>
<dbReference type="EMBL" id="CP002771">
    <property type="protein sequence ID" value="AEF54899.1"/>
    <property type="molecule type" value="Genomic_DNA"/>
</dbReference>
<dbReference type="HOGENOM" id="CLU_1041328_0_0_6"/>
<accession>F6D192</accession>
<reference evidence="2 3" key="1">
    <citation type="journal article" date="2012" name="Stand. Genomic Sci.">
        <title>Complete genome sequence of Marinomonas posidonica type strain (IVIA-Po-181(T)).</title>
        <authorList>
            <person name="Lucas-Elio P."/>
            <person name="Goodwin L."/>
            <person name="Woyke T."/>
            <person name="Pitluck S."/>
            <person name="Nolan M."/>
            <person name="Kyrpides N.C."/>
            <person name="Detter J.C."/>
            <person name="Copeland A."/>
            <person name="Lu M."/>
            <person name="Bruce D."/>
            <person name="Detter C."/>
            <person name="Tapia R."/>
            <person name="Han S."/>
            <person name="Land M.L."/>
            <person name="Ivanova N."/>
            <person name="Mikhailova N."/>
            <person name="Johnston A.W."/>
            <person name="Sanchez-Amat A."/>
        </authorList>
    </citation>
    <scope>NUCLEOTIDE SEQUENCE [LARGE SCALE GENOMIC DNA]</scope>
    <source>
        <strain evidence="3">CECT 7376 / NCIMB 14433 / IVIA-Po-181</strain>
    </source>
</reference>
<keyword evidence="3" id="KW-1185">Reference proteome</keyword>
<sequence>MVKLSLFALLSFSWASFAFADSSAVESYRDAQLVKSRSEQAVSVEVPLAKIQRSGRGWEPEKVERLTGNLVTSLYKINRNVLLTDVYQHYYAELTKVDHQVLFECQSRSCGSSNAWANNFFGDYLLYGSDQSQSLLVVKTADSLYQILYVNRRGAGDVMVRLDQVALPNEDMVSGNIMAQLDVKDIPRIRRFLTDLPAGQSVIGFVTSQQQDRMPALSVGDRYIDELVSGLGTRLAEKVRFVNLADMGRASLSVDRVSFVRAGP</sequence>
<gene>
    <name evidence="2" type="ordered locus">Mar181_1861</name>
</gene>
<dbReference type="STRING" id="491952.Mar181_1861"/>
<dbReference type="OrthoDB" id="5741786at2"/>
<dbReference type="InterPro" id="IPR032608">
    <property type="entry name" value="DUF4892"/>
</dbReference>
<protein>
    <recommendedName>
        <fullName evidence="4">DUF4892 domain-containing protein</fullName>
    </recommendedName>
</protein>
<evidence type="ECO:0008006" key="4">
    <source>
        <dbReference type="Google" id="ProtNLM"/>
    </source>
</evidence>
<dbReference type="Proteomes" id="UP000009230">
    <property type="component" value="Chromosome"/>
</dbReference>
<dbReference type="eggNOG" id="COG2885">
    <property type="taxonomic scope" value="Bacteria"/>
</dbReference>
<proteinExistence type="predicted"/>
<keyword evidence="1" id="KW-0732">Signal</keyword>
<evidence type="ECO:0000313" key="2">
    <source>
        <dbReference type="EMBL" id="AEF54899.1"/>
    </source>
</evidence>
<name>F6D192_MARPP</name>
<evidence type="ECO:0000313" key="3">
    <source>
        <dbReference type="Proteomes" id="UP000009230"/>
    </source>
</evidence>
<dbReference type="RefSeq" id="WP_013796374.1">
    <property type="nucleotide sequence ID" value="NC_015559.1"/>
</dbReference>
<dbReference type="Pfam" id="PF16234">
    <property type="entry name" value="DUF4892"/>
    <property type="match status" value="1"/>
</dbReference>